<dbReference type="EMBL" id="BGPR01004976">
    <property type="protein sequence ID" value="GBN05533.1"/>
    <property type="molecule type" value="Genomic_DNA"/>
</dbReference>
<gene>
    <name evidence="1" type="primary">RpL18_4</name>
    <name evidence="1" type="ORF">AVEN_86422_1</name>
</gene>
<accession>A0A4Y2KVJ5</accession>
<feature type="non-terminal residue" evidence="1">
    <location>
        <position position="22"/>
    </location>
</feature>
<dbReference type="GO" id="GO:0005840">
    <property type="term" value="C:ribosome"/>
    <property type="evidence" value="ECO:0007669"/>
    <property type="project" value="UniProtKB-KW"/>
</dbReference>
<comment type="caution">
    <text evidence="1">The sequence shown here is derived from an EMBL/GenBank/DDBJ whole genome shotgun (WGS) entry which is preliminary data.</text>
</comment>
<sequence length="22" mass="2495">FGSSGLPYITNASTERWQYTCL</sequence>
<keyword evidence="1" id="KW-0689">Ribosomal protein</keyword>
<dbReference type="Proteomes" id="UP000499080">
    <property type="component" value="Unassembled WGS sequence"/>
</dbReference>
<reference evidence="1 2" key="1">
    <citation type="journal article" date="2019" name="Sci. Rep.">
        <title>Orb-weaving spider Araneus ventricosus genome elucidates the spidroin gene catalogue.</title>
        <authorList>
            <person name="Kono N."/>
            <person name="Nakamura H."/>
            <person name="Ohtoshi R."/>
            <person name="Moran D.A.P."/>
            <person name="Shinohara A."/>
            <person name="Yoshida Y."/>
            <person name="Fujiwara M."/>
            <person name="Mori M."/>
            <person name="Tomita M."/>
            <person name="Arakawa K."/>
        </authorList>
    </citation>
    <scope>NUCLEOTIDE SEQUENCE [LARGE SCALE GENOMIC DNA]</scope>
</reference>
<feature type="non-terminal residue" evidence="1">
    <location>
        <position position="1"/>
    </location>
</feature>
<keyword evidence="1" id="KW-0687">Ribonucleoprotein</keyword>
<organism evidence="1 2">
    <name type="scientific">Araneus ventricosus</name>
    <name type="common">Orbweaver spider</name>
    <name type="synonym">Epeira ventricosa</name>
    <dbReference type="NCBI Taxonomy" id="182803"/>
    <lineage>
        <taxon>Eukaryota</taxon>
        <taxon>Metazoa</taxon>
        <taxon>Ecdysozoa</taxon>
        <taxon>Arthropoda</taxon>
        <taxon>Chelicerata</taxon>
        <taxon>Arachnida</taxon>
        <taxon>Araneae</taxon>
        <taxon>Araneomorphae</taxon>
        <taxon>Entelegynae</taxon>
        <taxon>Araneoidea</taxon>
        <taxon>Araneidae</taxon>
        <taxon>Araneus</taxon>
    </lineage>
</organism>
<protein>
    <submittedName>
        <fullName evidence="1">60S ribosomal protein L18</fullName>
    </submittedName>
</protein>
<evidence type="ECO:0000313" key="2">
    <source>
        <dbReference type="Proteomes" id="UP000499080"/>
    </source>
</evidence>
<evidence type="ECO:0000313" key="1">
    <source>
        <dbReference type="EMBL" id="GBN05533.1"/>
    </source>
</evidence>
<dbReference type="AlphaFoldDB" id="A0A4Y2KVJ5"/>
<name>A0A4Y2KVJ5_ARAVE</name>
<keyword evidence="2" id="KW-1185">Reference proteome</keyword>
<proteinExistence type="predicted"/>